<sequence>MEKVSFPRMCRYSNDEAGIYRDKGKGPWPVAKRMDSLTMKLGKPAIPIFFWNTRSHSGSHPNCMTIDVGAPFRNHCDRGSPSLGPWDSRPFTLADLKRKESLYWAKGKDPDFVWISTRSTSSCLFSSPLTHLRYLKIFSCNPIFQRSNLSVISRGGVQHPRQIPTSKVIPATNIWALESLDKKTTGSKTDERLTGFFLFVVDLIFFIKPFISRDIVSLANSTEVQELEPFVFRLSSILCLRENALHPSKFKLGSR</sequence>
<protein>
    <submittedName>
        <fullName evidence="1">Uncharacterized protein</fullName>
    </submittedName>
</protein>
<dbReference type="EMBL" id="BGPR01001246">
    <property type="protein sequence ID" value="GBM49263.1"/>
    <property type="molecule type" value="Genomic_DNA"/>
</dbReference>
<dbReference type="Proteomes" id="UP000499080">
    <property type="component" value="Unassembled WGS sequence"/>
</dbReference>
<comment type="caution">
    <text evidence="1">The sequence shown here is derived from an EMBL/GenBank/DDBJ whole genome shotgun (WGS) entry which is preliminary data.</text>
</comment>
<keyword evidence="2" id="KW-1185">Reference proteome</keyword>
<organism evidence="1 2">
    <name type="scientific">Araneus ventricosus</name>
    <name type="common">Orbweaver spider</name>
    <name type="synonym">Epeira ventricosa</name>
    <dbReference type="NCBI Taxonomy" id="182803"/>
    <lineage>
        <taxon>Eukaryota</taxon>
        <taxon>Metazoa</taxon>
        <taxon>Ecdysozoa</taxon>
        <taxon>Arthropoda</taxon>
        <taxon>Chelicerata</taxon>
        <taxon>Arachnida</taxon>
        <taxon>Araneae</taxon>
        <taxon>Araneomorphae</taxon>
        <taxon>Entelegynae</taxon>
        <taxon>Araneoidea</taxon>
        <taxon>Araneidae</taxon>
        <taxon>Araneus</taxon>
    </lineage>
</organism>
<proteinExistence type="predicted"/>
<reference evidence="1 2" key="1">
    <citation type="journal article" date="2019" name="Sci. Rep.">
        <title>Orb-weaving spider Araneus ventricosus genome elucidates the spidroin gene catalogue.</title>
        <authorList>
            <person name="Kono N."/>
            <person name="Nakamura H."/>
            <person name="Ohtoshi R."/>
            <person name="Moran D.A.P."/>
            <person name="Shinohara A."/>
            <person name="Yoshida Y."/>
            <person name="Fujiwara M."/>
            <person name="Mori M."/>
            <person name="Tomita M."/>
            <person name="Arakawa K."/>
        </authorList>
    </citation>
    <scope>NUCLEOTIDE SEQUENCE [LARGE SCALE GENOMIC DNA]</scope>
</reference>
<name>A0A4Y2G6Q2_ARAVE</name>
<accession>A0A4Y2G6Q2</accession>
<evidence type="ECO:0000313" key="2">
    <source>
        <dbReference type="Proteomes" id="UP000499080"/>
    </source>
</evidence>
<gene>
    <name evidence="1" type="ORF">AVEN_71009_1</name>
</gene>
<evidence type="ECO:0000313" key="1">
    <source>
        <dbReference type="EMBL" id="GBM49263.1"/>
    </source>
</evidence>
<dbReference type="AlphaFoldDB" id="A0A4Y2G6Q2"/>